<evidence type="ECO:0000256" key="6">
    <source>
        <dbReference type="ARBA" id="ARBA00023136"/>
    </source>
</evidence>
<evidence type="ECO:0000313" key="10">
    <source>
        <dbReference type="EMBL" id="UOE44314.1"/>
    </source>
</evidence>
<proteinExistence type="predicted"/>
<feature type="transmembrane region" description="Helical" evidence="7">
    <location>
        <begin position="57"/>
        <end position="81"/>
    </location>
</feature>
<evidence type="ECO:0000256" key="3">
    <source>
        <dbReference type="ARBA" id="ARBA00022741"/>
    </source>
</evidence>
<evidence type="ECO:0000256" key="1">
    <source>
        <dbReference type="ARBA" id="ARBA00004651"/>
    </source>
</evidence>
<feature type="transmembrane region" description="Helical" evidence="7">
    <location>
        <begin position="134"/>
        <end position="155"/>
    </location>
</feature>
<feature type="domain" description="ABC transporter" evidence="8">
    <location>
        <begin position="341"/>
        <end position="576"/>
    </location>
</feature>
<evidence type="ECO:0000256" key="7">
    <source>
        <dbReference type="SAM" id="Phobius"/>
    </source>
</evidence>
<dbReference type="InterPro" id="IPR003593">
    <property type="entry name" value="AAA+_ATPase"/>
</dbReference>
<dbReference type="PANTHER" id="PTHR24221">
    <property type="entry name" value="ATP-BINDING CASSETTE SUB-FAMILY B"/>
    <property type="match status" value="1"/>
</dbReference>
<name>A0ABY4BYW6_9MICO</name>
<evidence type="ECO:0000256" key="4">
    <source>
        <dbReference type="ARBA" id="ARBA00022840"/>
    </source>
</evidence>
<dbReference type="SMART" id="SM00382">
    <property type="entry name" value="AAA"/>
    <property type="match status" value="1"/>
</dbReference>
<keyword evidence="5 7" id="KW-1133">Transmembrane helix</keyword>
<dbReference type="Pfam" id="PF00005">
    <property type="entry name" value="ABC_tran"/>
    <property type="match status" value="1"/>
</dbReference>
<feature type="transmembrane region" description="Helical" evidence="7">
    <location>
        <begin position="249"/>
        <end position="269"/>
    </location>
</feature>
<sequence>MSVLPQGAGRFFTAYAIAQGGLALLDGFAVVLLVAVLTPLSGGGVAELPVIGELSGGAIVVTLAVMCLLIVAKSVAAIFLLRWASRRSAHYDAYLAQQLFTAYLRAPWRERLSKHSSEVVSLTGVSVRTTVFQFVLPATQLLGELTTLLAVIIVLAAVQPWAAALALVYMSIVGALLLFWIAKRTRRAGRVVYENQLAEARLITEIIGAFKEIVLRGKTDEVSEVVGRTRRAAATAFAKVQYLSQSPRYVVEAAIIGGFALIGGTALAIGGPDYALFSIAVFGLAGFRLTPSVIRVQSIANSLQYAEPQARRVVDELLVASDRPRPSQPTGVTLPPHPRAIEIDRVGVRFHHKSHAALEEVSLQIPFGSSVAFVGASGAGKSTLVDVILGLIEPDIGTVAIDGVPINRLVDSWGPSIGYVPQDVILFDATVAQNVALTWTDDPDPDRVREALQRAQLLDTIESRPGGLDARIGERGLRLSAGQRQRLGIARALYTSPKVLVLDEATSALDTTTEAAVSEAIRQLAGEVTVIQVAHRLATVMSADLVCFLRDGRLVAQGTFDEVVDAVPDFALQANLAGLR</sequence>
<evidence type="ECO:0000256" key="5">
    <source>
        <dbReference type="ARBA" id="ARBA00022989"/>
    </source>
</evidence>
<dbReference type="Gene3D" id="1.20.1560.10">
    <property type="entry name" value="ABC transporter type 1, transmembrane domain"/>
    <property type="match status" value="1"/>
</dbReference>
<gene>
    <name evidence="10" type="ORF">MTO99_00520</name>
</gene>
<dbReference type="SUPFAM" id="SSF90123">
    <property type="entry name" value="ABC transporter transmembrane region"/>
    <property type="match status" value="1"/>
</dbReference>
<dbReference type="PROSITE" id="PS50893">
    <property type="entry name" value="ABC_TRANSPORTER_2"/>
    <property type="match status" value="1"/>
</dbReference>
<dbReference type="InterPro" id="IPR011527">
    <property type="entry name" value="ABC1_TM_dom"/>
</dbReference>
<protein>
    <submittedName>
        <fullName evidence="10">ABC transporter ATP-binding protein/permease</fullName>
    </submittedName>
</protein>
<dbReference type="InterPro" id="IPR039421">
    <property type="entry name" value="Type_1_exporter"/>
</dbReference>
<dbReference type="EMBL" id="CP094528">
    <property type="protein sequence ID" value="UOE44314.1"/>
    <property type="molecule type" value="Genomic_DNA"/>
</dbReference>
<dbReference type="GO" id="GO:0005524">
    <property type="term" value="F:ATP binding"/>
    <property type="evidence" value="ECO:0007669"/>
    <property type="project" value="UniProtKB-KW"/>
</dbReference>
<keyword evidence="2 7" id="KW-0812">Transmembrane</keyword>
<comment type="subcellular location">
    <subcellularLocation>
        <location evidence="1">Cell membrane</location>
        <topology evidence="1">Multi-pass membrane protein</topology>
    </subcellularLocation>
</comment>
<keyword evidence="3" id="KW-0547">Nucleotide-binding</keyword>
<evidence type="ECO:0000259" key="9">
    <source>
        <dbReference type="PROSITE" id="PS50929"/>
    </source>
</evidence>
<dbReference type="PROSITE" id="PS00211">
    <property type="entry name" value="ABC_TRANSPORTER_1"/>
    <property type="match status" value="1"/>
</dbReference>
<dbReference type="InterPro" id="IPR036640">
    <property type="entry name" value="ABC1_TM_sf"/>
</dbReference>
<dbReference type="SUPFAM" id="SSF52540">
    <property type="entry name" value="P-loop containing nucleoside triphosphate hydrolases"/>
    <property type="match status" value="1"/>
</dbReference>
<accession>A0ABY4BYW6</accession>
<dbReference type="PANTHER" id="PTHR24221:SF654">
    <property type="entry name" value="ATP-BINDING CASSETTE SUB-FAMILY B MEMBER 6"/>
    <property type="match status" value="1"/>
</dbReference>
<evidence type="ECO:0000259" key="8">
    <source>
        <dbReference type="PROSITE" id="PS50893"/>
    </source>
</evidence>
<keyword evidence="6 7" id="KW-0472">Membrane</keyword>
<dbReference type="RefSeq" id="WP_243556017.1">
    <property type="nucleotide sequence ID" value="NZ_CP094528.1"/>
</dbReference>
<evidence type="ECO:0000256" key="2">
    <source>
        <dbReference type="ARBA" id="ARBA00022692"/>
    </source>
</evidence>
<dbReference type="Proteomes" id="UP000832097">
    <property type="component" value="Chromosome"/>
</dbReference>
<keyword evidence="11" id="KW-1185">Reference proteome</keyword>
<feature type="domain" description="ABC transmembrane type-1" evidence="9">
    <location>
        <begin position="50"/>
        <end position="304"/>
    </location>
</feature>
<dbReference type="InterPro" id="IPR027417">
    <property type="entry name" value="P-loop_NTPase"/>
</dbReference>
<reference evidence="10 11" key="1">
    <citation type="submission" date="2022-03" db="EMBL/GenBank/DDBJ databases">
        <title>Mucilaginibacter sp. isolated from the gut of Protaetia brevitarsis seulensis larvae.</title>
        <authorList>
            <person name="Won M."/>
            <person name="Kim S.-J."/>
            <person name="Kwon S.-W."/>
        </authorList>
    </citation>
    <scope>NUCLEOTIDE SEQUENCE [LARGE SCALE GENOMIC DNA]</scope>
    <source>
        <strain evidence="10 11">CFWR-12</strain>
    </source>
</reference>
<organism evidence="10 11">
    <name type="scientific">Agromyces larvae</name>
    <dbReference type="NCBI Taxonomy" id="2929802"/>
    <lineage>
        <taxon>Bacteria</taxon>
        <taxon>Bacillati</taxon>
        <taxon>Actinomycetota</taxon>
        <taxon>Actinomycetes</taxon>
        <taxon>Micrococcales</taxon>
        <taxon>Microbacteriaceae</taxon>
        <taxon>Agromyces</taxon>
    </lineage>
</organism>
<feature type="transmembrane region" description="Helical" evidence="7">
    <location>
        <begin position="12"/>
        <end position="37"/>
    </location>
</feature>
<dbReference type="PROSITE" id="PS50929">
    <property type="entry name" value="ABC_TM1F"/>
    <property type="match status" value="1"/>
</dbReference>
<dbReference type="Gene3D" id="3.40.50.300">
    <property type="entry name" value="P-loop containing nucleotide triphosphate hydrolases"/>
    <property type="match status" value="1"/>
</dbReference>
<feature type="transmembrane region" description="Helical" evidence="7">
    <location>
        <begin position="161"/>
        <end position="181"/>
    </location>
</feature>
<evidence type="ECO:0000313" key="11">
    <source>
        <dbReference type="Proteomes" id="UP000832097"/>
    </source>
</evidence>
<dbReference type="InterPro" id="IPR003439">
    <property type="entry name" value="ABC_transporter-like_ATP-bd"/>
</dbReference>
<keyword evidence="4 10" id="KW-0067">ATP-binding</keyword>
<dbReference type="InterPro" id="IPR017871">
    <property type="entry name" value="ABC_transporter-like_CS"/>
</dbReference>